<evidence type="ECO:0000313" key="4">
    <source>
        <dbReference type="Proteomes" id="UP001500851"/>
    </source>
</evidence>
<gene>
    <name evidence="3" type="ORF">GCM10009768_12610</name>
</gene>
<comment type="caution">
    <text evidence="3">The sequence shown here is derived from an EMBL/GenBank/DDBJ whole genome shotgun (WGS) entry which is preliminary data.</text>
</comment>
<feature type="chain" id="PRO_5045588738" evidence="2">
    <location>
        <begin position="23"/>
        <end position="122"/>
    </location>
</feature>
<dbReference type="Proteomes" id="UP001500851">
    <property type="component" value="Unassembled WGS sequence"/>
</dbReference>
<protein>
    <submittedName>
        <fullName evidence="3">Uncharacterized protein</fullName>
    </submittedName>
</protein>
<sequence length="122" mass="12133">MNAFGAAAVVALGLAALPVAGASAVPAERSGAIVSANAERTPSSERSAERAETLRAEISSGSQPWLERFGLSGISAVGLDSATGETTVRGTEYVVPHTVTVPGLGRVIVGGDPATVVFQTGA</sequence>
<feature type="region of interest" description="Disordered" evidence="1">
    <location>
        <begin position="32"/>
        <end position="52"/>
    </location>
</feature>
<evidence type="ECO:0000313" key="3">
    <source>
        <dbReference type="EMBL" id="GAA1785195.1"/>
    </source>
</evidence>
<feature type="signal peptide" evidence="2">
    <location>
        <begin position="1"/>
        <end position="22"/>
    </location>
</feature>
<proteinExistence type="predicted"/>
<name>A0ABP4XJP0_9MICO</name>
<evidence type="ECO:0000256" key="1">
    <source>
        <dbReference type="SAM" id="MobiDB-lite"/>
    </source>
</evidence>
<reference evidence="4" key="1">
    <citation type="journal article" date="2019" name="Int. J. Syst. Evol. Microbiol.">
        <title>The Global Catalogue of Microorganisms (GCM) 10K type strain sequencing project: providing services to taxonomists for standard genome sequencing and annotation.</title>
        <authorList>
            <consortium name="The Broad Institute Genomics Platform"/>
            <consortium name="The Broad Institute Genome Sequencing Center for Infectious Disease"/>
            <person name="Wu L."/>
            <person name="Ma J."/>
        </authorList>
    </citation>
    <scope>NUCLEOTIDE SEQUENCE [LARGE SCALE GENOMIC DNA]</scope>
    <source>
        <strain evidence="4">JCM 14736</strain>
    </source>
</reference>
<feature type="compositionally biased region" description="Basic and acidic residues" evidence="1">
    <location>
        <begin position="42"/>
        <end position="52"/>
    </location>
</feature>
<keyword evidence="2" id="KW-0732">Signal</keyword>
<keyword evidence="4" id="KW-1185">Reference proteome</keyword>
<organism evidence="3 4">
    <name type="scientific">Leucobacter iarius</name>
    <dbReference type="NCBI Taxonomy" id="333963"/>
    <lineage>
        <taxon>Bacteria</taxon>
        <taxon>Bacillati</taxon>
        <taxon>Actinomycetota</taxon>
        <taxon>Actinomycetes</taxon>
        <taxon>Micrococcales</taxon>
        <taxon>Microbacteriaceae</taxon>
        <taxon>Leucobacter</taxon>
    </lineage>
</organism>
<evidence type="ECO:0000256" key="2">
    <source>
        <dbReference type="SAM" id="SignalP"/>
    </source>
</evidence>
<dbReference type="EMBL" id="BAAAOB010000001">
    <property type="protein sequence ID" value="GAA1785195.1"/>
    <property type="molecule type" value="Genomic_DNA"/>
</dbReference>
<accession>A0ABP4XJP0</accession>